<sequence>MSDLKTLRTSIRLLEGPVYAVLDGAQFENLPEALTGAGILARSLYLDRGDNHPERLITAPHMIGPLEGATLDAVLRMLEAAHPAAAVFWECGDGGEVLFRHLRGINMVLVPPDTNVEGPPSYAGPAVADDLDVGSSTQMLVLFRHADANVIGQVLPTLDALQRRRFFGPASTVIALPAPLWNGDASGLCVEREKGGETRPSGPLRLDRRNIAEIMHGRWSGLERKVAEQLRRIAPERTGMLEEDSFRDFVQGSLEQSRQLGIQTDGGHFRWAYMSLVTRGRLGDNPSVKAAMSADAPGYSADMRVAMLMRYAIASMKNDVGPAGDS</sequence>
<evidence type="ECO:0000313" key="2">
    <source>
        <dbReference type="Proteomes" id="UP000198793"/>
    </source>
</evidence>
<dbReference type="AlphaFoldDB" id="A0A1H0N4H0"/>
<dbReference type="Proteomes" id="UP000198793">
    <property type="component" value="Unassembled WGS sequence"/>
</dbReference>
<name>A0A1H0N4H0_9HYPH</name>
<dbReference type="STRING" id="1166073.SAMN05192530_11726"/>
<protein>
    <recommendedName>
        <fullName evidence="3">DUF4123 domain-containing protein</fullName>
    </recommendedName>
</protein>
<proteinExistence type="predicted"/>
<organism evidence="1 2">
    <name type="scientific">Aureimonas jatrophae</name>
    <dbReference type="NCBI Taxonomy" id="1166073"/>
    <lineage>
        <taxon>Bacteria</taxon>
        <taxon>Pseudomonadati</taxon>
        <taxon>Pseudomonadota</taxon>
        <taxon>Alphaproteobacteria</taxon>
        <taxon>Hyphomicrobiales</taxon>
        <taxon>Aurantimonadaceae</taxon>
        <taxon>Aureimonas</taxon>
    </lineage>
</organism>
<dbReference type="OrthoDB" id="7219308at2"/>
<evidence type="ECO:0000313" key="1">
    <source>
        <dbReference type="EMBL" id="SDO87578.1"/>
    </source>
</evidence>
<accession>A0A1H0N4H0</accession>
<gene>
    <name evidence="1" type="ORF">SAMN05192530_11726</name>
</gene>
<evidence type="ECO:0008006" key="3">
    <source>
        <dbReference type="Google" id="ProtNLM"/>
    </source>
</evidence>
<dbReference type="RefSeq" id="WP_090677111.1">
    <property type="nucleotide sequence ID" value="NZ_FNIT01000017.1"/>
</dbReference>
<reference evidence="1 2" key="1">
    <citation type="submission" date="2016-10" db="EMBL/GenBank/DDBJ databases">
        <authorList>
            <person name="de Groot N.N."/>
        </authorList>
    </citation>
    <scope>NUCLEOTIDE SEQUENCE [LARGE SCALE GENOMIC DNA]</scope>
    <source>
        <strain evidence="2">L7-484,KACC 16230,DSM 25025</strain>
    </source>
</reference>
<keyword evidence="2" id="KW-1185">Reference proteome</keyword>
<dbReference type="EMBL" id="FNIT01000017">
    <property type="protein sequence ID" value="SDO87578.1"/>
    <property type="molecule type" value="Genomic_DNA"/>
</dbReference>